<organism evidence="8 9">
    <name type="scientific">Golovinomyces cichoracearum</name>
    <dbReference type="NCBI Taxonomy" id="62708"/>
    <lineage>
        <taxon>Eukaryota</taxon>
        <taxon>Fungi</taxon>
        <taxon>Dikarya</taxon>
        <taxon>Ascomycota</taxon>
        <taxon>Pezizomycotina</taxon>
        <taxon>Leotiomycetes</taxon>
        <taxon>Erysiphales</taxon>
        <taxon>Erysiphaceae</taxon>
        <taxon>Golovinomyces</taxon>
    </lineage>
</organism>
<dbReference type="InterPro" id="IPR002130">
    <property type="entry name" value="Cyclophilin-type_PPIase_dom"/>
</dbReference>
<feature type="compositionally biased region" description="Basic and acidic residues" evidence="6">
    <location>
        <begin position="564"/>
        <end position="615"/>
    </location>
</feature>
<dbReference type="InterPro" id="IPR020892">
    <property type="entry name" value="Cyclophilin-type_PPIase_CS"/>
</dbReference>
<protein>
    <submittedName>
        <fullName evidence="8">UPF0674 endoplasmic reticulum membrane protein</fullName>
    </submittedName>
</protein>
<dbReference type="GO" id="GO:0016020">
    <property type="term" value="C:membrane"/>
    <property type="evidence" value="ECO:0007669"/>
    <property type="project" value="UniProtKB-SubCell"/>
</dbReference>
<dbReference type="EMBL" id="MCBQ01016854">
    <property type="protein sequence ID" value="RKF60132.1"/>
    <property type="molecule type" value="Genomic_DNA"/>
</dbReference>
<dbReference type="PANTHER" id="PTHR12883">
    <property type="entry name" value="ADIPOCYTE-SPECIFIC PROTEIN 4-RELATED"/>
    <property type="match status" value="1"/>
</dbReference>
<feature type="region of interest" description="Disordered" evidence="6">
    <location>
        <begin position="564"/>
        <end position="624"/>
    </location>
</feature>
<accession>A0A420HRT6</accession>
<dbReference type="SUPFAM" id="SSF50891">
    <property type="entry name" value="Cyclophilin-like"/>
    <property type="match status" value="1"/>
</dbReference>
<dbReference type="InterPro" id="IPR029000">
    <property type="entry name" value="Cyclophilin-like_dom_sf"/>
</dbReference>
<evidence type="ECO:0000259" key="7">
    <source>
        <dbReference type="PROSITE" id="PS50072"/>
    </source>
</evidence>
<dbReference type="AlphaFoldDB" id="A0A420HRT6"/>
<reference evidence="8 9" key="1">
    <citation type="journal article" date="2018" name="BMC Genomics">
        <title>Comparative genome analyses reveal sequence features reflecting distinct modes of host-adaptation between dicot and monocot powdery mildew.</title>
        <authorList>
            <person name="Wu Y."/>
            <person name="Ma X."/>
            <person name="Pan Z."/>
            <person name="Kale S.D."/>
            <person name="Song Y."/>
            <person name="King H."/>
            <person name="Zhang Q."/>
            <person name="Presley C."/>
            <person name="Deng X."/>
            <person name="Wei C.I."/>
            <person name="Xiao S."/>
        </authorList>
    </citation>
    <scope>NUCLEOTIDE SEQUENCE [LARGE SCALE GENOMIC DNA]</scope>
    <source>
        <strain evidence="8">UMSG3</strain>
    </source>
</reference>
<feature type="domain" description="PPIase cyclophilin-type" evidence="7">
    <location>
        <begin position="6"/>
        <end position="155"/>
    </location>
</feature>
<evidence type="ECO:0000313" key="8">
    <source>
        <dbReference type="EMBL" id="RKF60132.1"/>
    </source>
</evidence>
<dbReference type="STRING" id="62708.A0A420HRT6"/>
<proteinExistence type="predicted"/>
<evidence type="ECO:0000256" key="3">
    <source>
        <dbReference type="ARBA" id="ARBA00022692"/>
    </source>
</evidence>
<keyword evidence="5" id="KW-0472">Membrane</keyword>
<keyword evidence="9" id="KW-1185">Reference proteome</keyword>
<dbReference type="PROSITE" id="PS00170">
    <property type="entry name" value="CSA_PPIASE_1"/>
    <property type="match status" value="1"/>
</dbReference>
<dbReference type="InterPro" id="IPR012879">
    <property type="entry name" value="CCDC47"/>
</dbReference>
<keyword evidence="3" id="KW-0812">Transmembrane</keyword>
<evidence type="ECO:0000313" key="9">
    <source>
        <dbReference type="Proteomes" id="UP000283383"/>
    </source>
</evidence>
<dbReference type="Proteomes" id="UP000283383">
    <property type="component" value="Unassembled WGS sequence"/>
</dbReference>
<dbReference type="GO" id="GO:0005783">
    <property type="term" value="C:endoplasmic reticulum"/>
    <property type="evidence" value="ECO:0007669"/>
    <property type="project" value="InterPro"/>
</dbReference>
<comment type="subcellular location">
    <subcellularLocation>
        <location evidence="2">Membrane</location>
        <topology evidence="2">Single-pass membrane protein</topology>
    </subcellularLocation>
</comment>
<gene>
    <name evidence="8" type="ORF">GcM3_168007</name>
</gene>
<dbReference type="Pfam" id="PF00160">
    <property type="entry name" value="Pro_isomerase"/>
    <property type="match status" value="1"/>
</dbReference>
<dbReference type="Pfam" id="PF07946">
    <property type="entry name" value="CCDC47"/>
    <property type="match status" value="1"/>
</dbReference>
<dbReference type="PANTHER" id="PTHR12883:SF0">
    <property type="entry name" value="PAT COMPLEX SUBUNIT CCDC47"/>
    <property type="match status" value="1"/>
</dbReference>
<dbReference type="GO" id="GO:0032469">
    <property type="term" value="P:endoplasmic reticulum calcium ion homeostasis"/>
    <property type="evidence" value="ECO:0007669"/>
    <property type="project" value="InterPro"/>
</dbReference>
<dbReference type="PRINTS" id="PR00153">
    <property type="entry name" value="CSAPPISMRASE"/>
</dbReference>
<sequence length="624" mass="70875">MSVTLHTNYGDIKIEVFCESVPKTAENFLALCASNYYDNSSFHRLIPNFMIQTGAPSSQPKGGTSIWGEFFEDEIRPTLRHNAPGIVSMANKGPSTNGSQFFICYQKAPHLDGKNTVFGHVLGDESLAVLSRMAEVEVDKKHRPKQDIRIKNVTIHANPLANRRDLIVRFIADDILISRIHLHAVKGLNMAAFLRKFMKNSEPSPLIAPAEDLDFAEFEEFSGAPIDNTETILASEPISIQKPSVPYTKWYNIHERHSPGEFVQEGIILSFLIVIILIHLLGTGANRKKARNIISAFGPTLHKEFRQLGFEASSSSQNDEWSDEIVEDIIRENSPSEFASYATGRQNVAFLDFNITLLKRFSPLSLLAEATMNMFFDTIAAPTEQIEVILYPFDGREALLLPTNPSPTNEPRKENKSKFDGFVWAIVNKDIIKQLRDDRYDLSLTSTKDSSKLPNWVTVMSESSEITETLLAPELISGVKTSDGLLRYLIVTDQPVDQPIKIEDTTPKKRIYLGLGVPSSGDYTCLLPIFEYFLRLTDSLVQQAHFRPEVLRKVNSTRKEAIRKLQKSQDEQKAEERNLEREKSKKLKRDLELKSLDSKAQKKYLEKEKEREMRKNQKKLTQKR</sequence>
<dbReference type="GO" id="GO:0005509">
    <property type="term" value="F:calcium ion binding"/>
    <property type="evidence" value="ECO:0007669"/>
    <property type="project" value="InterPro"/>
</dbReference>
<dbReference type="GO" id="GO:0006457">
    <property type="term" value="P:protein folding"/>
    <property type="evidence" value="ECO:0007669"/>
    <property type="project" value="InterPro"/>
</dbReference>
<dbReference type="PROSITE" id="PS50072">
    <property type="entry name" value="CSA_PPIASE_2"/>
    <property type="match status" value="1"/>
</dbReference>
<evidence type="ECO:0000256" key="2">
    <source>
        <dbReference type="ARBA" id="ARBA00004167"/>
    </source>
</evidence>
<comment type="caution">
    <text evidence="8">The sequence shown here is derived from an EMBL/GenBank/DDBJ whole genome shotgun (WGS) entry which is preliminary data.</text>
</comment>
<evidence type="ECO:0000256" key="6">
    <source>
        <dbReference type="SAM" id="MobiDB-lite"/>
    </source>
</evidence>
<dbReference type="Gene3D" id="2.40.100.10">
    <property type="entry name" value="Cyclophilin-like"/>
    <property type="match status" value="1"/>
</dbReference>
<evidence type="ECO:0000256" key="5">
    <source>
        <dbReference type="ARBA" id="ARBA00023136"/>
    </source>
</evidence>
<dbReference type="CDD" id="cd01928">
    <property type="entry name" value="Cyclophilin_PPIL3_like"/>
    <property type="match status" value="1"/>
</dbReference>
<keyword evidence="4" id="KW-1133">Transmembrane helix</keyword>
<dbReference type="GO" id="GO:0003755">
    <property type="term" value="F:peptidyl-prolyl cis-trans isomerase activity"/>
    <property type="evidence" value="ECO:0007669"/>
    <property type="project" value="UniProtKB-EC"/>
</dbReference>
<name>A0A420HRT6_9PEZI</name>
<evidence type="ECO:0000256" key="4">
    <source>
        <dbReference type="ARBA" id="ARBA00022989"/>
    </source>
</evidence>
<comment type="catalytic activity">
    <reaction evidence="1">
        <text>[protein]-peptidylproline (omega=180) = [protein]-peptidylproline (omega=0)</text>
        <dbReference type="Rhea" id="RHEA:16237"/>
        <dbReference type="Rhea" id="RHEA-COMP:10747"/>
        <dbReference type="Rhea" id="RHEA-COMP:10748"/>
        <dbReference type="ChEBI" id="CHEBI:83833"/>
        <dbReference type="ChEBI" id="CHEBI:83834"/>
        <dbReference type="EC" id="5.2.1.8"/>
    </reaction>
</comment>
<evidence type="ECO:0000256" key="1">
    <source>
        <dbReference type="ARBA" id="ARBA00000971"/>
    </source>
</evidence>